<sequence length="84" mass="9514">MNKEQLIGKLKIIVKPYTNNPEAYENMDEGTGFIDDLRINSANLVDIILDIEETFDITIDNDDMERMLDVKAAIEIIEAKLAGK</sequence>
<name>A0A255ZCH0_9FLAO</name>
<accession>A0A255ZCH0</accession>
<protein>
    <submittedName>
        <fullName evidence="1">Acyl carrier protein</fullName>
    </submittedName>
</protein>
<dbReference type="Gene3D" id="1.10.1200.10">
    <property type="entry name" value="ACP-like"/>
    <property type="match status" value="1"/>
</dbReference>
<dbReference type="InterPro" id="IPR036736">
    <property type="entry name" value="ACP-like_sf"/>
</dbReference>
<dbReference type="SUPFAM" id="SSF47336">
    <property type="entry name" value="ACP-like"/>
    <property type="match status" value="1"/>
</dbReference>
<comment type="caution">
    <text evidence="1">The sequence shown here is derived from an EMBL/GenBank/DDBJ whole genome shotgun (WGS) entry which is preliminary data.</text>
</comment>
<dbReference type="AlphaFoldDB" id="A0A255ZCH0"/>
<evidence type="ECO:0000313" key="2">
    <source>
        <dbReference type="Proteomes" id="UP000216605"/>
    </source>
</evidence>
<dbReference type="RefSeq" id="WP_094413521.1">
    <property type="nucleotide sequence ID" value="NZ_NOXV01000224.1"/>
</dbReference>
<proteinExistence type="predicted"/>
<dbReference type="EMBL" id="NOXV01000224">
    <property type="protein sequence ID" value="OYQ38300.1"/>
    <property type="molecule type" value="Genomic_DNA"/>
</dbReference>
<dbReference type="Proteomes" id="UP000216605">
    <property type="component" value="Unassembled WGS sequence"/>
</dbReference>
<reference evidence="1 2" key="1">
    <citation type="submission" date="2017-07" db="EMBL/GenBank/DDBJ databases">
        <title>Flavobacterium cyanobacteriorum sp. nov., isolated from cyanobacterial aggregates in a eutrophic lake.</title>
        <authorList>
            <person name="Cai H."/>
        </authorList>
    </citation>
    <scope>NUCLEOTIDE SEQUENCE [LARGE SCALE GENOMIC DNA]</scope>
    <source>
        <strain evidence="1 2">TH021</strain>
    </source>
</reference>
<dbReference type="OrthoDB" id="771003at2"/>
<keyword evidence="2" id="KW-1185">Reference proteome</keyword>
<gene>
    <name evidence="1" type="ORF">CHU92_05760</name>
</gene>
<evidence type="ECO:0000313" key="1">
    <source>
        <dbReference type="EMBL" id="OYQ38300.1"/>
    </source>
</evidence>
<organism evidence="1 2">
    <name type="scientific">Flavobacterium cyanobacteriorum</name>
    <dbReference type="NCBI Taxonomy" id="2022802"/>
    <lineage>
        <taxon>Bacteria</taxon>
        <taxon>Pseudomonadati</taxon>
        <taxon>Bacteroidota</taxon>
        <taxon>Flavobacteriia</taxon>
        <taxon>Flavobacteriales</taxon>
        <taxon>Flavobacteriaceae</taxon>
        <taxon>Flavobacterium</taxon>
    </lineage>
</organism>